<proteinExistence type="predicted"/>
<name>A0ABS0RYH8_PECPM</name>
<evidence type="ECO:0000259" key="1">
    <source>
        <dbReference type="Pfam" id="PF13672"/>
    </source>
</evidence>
<reference evidence="3" key="1">
    <citation type="submission" date="2023-07" db="EMBL/GenBank/DDBJ databases">
        <title>Identification of Pectobacterium versatile causing blackleg of potato from New York State with a whole genome sequencing approach.</title>
        <authorList>
            <person name="Ma X."/>
            <person name="Swingle B."/>
        </authorList>
    </citation>
    <scope>NUCLEOTIDE SEQUENCE [LARGE SCALE GENOMIC DNA]</scope>
    <source>
        <strain evidence="3">NY1588A</strain>
    </source>
</reference>
<dbReference type="SUPFAM" id="SSF81606">
    <property type="entry name" value="PP2C-like"/>
    <property type="match status" value="1"/>
</dbReference>
<dbReference type="InterPro" id="IPR001932">
    <property type="entry name" value="PPM-type_phosphatase-like_dom"/>
</dbReference>
<accession>A0ABS0RYH8</accession>
<dbReference type="Gene3D" id="3.60.40.10">
    <property type="entry name" value="PPM-type phosphatase domain"/>
    <property type="match status" value="1"/>
</dbReference>
<dbReference type="Pfam" id="PF13672">
    <property type="entry name" value="PP2C_2"/>
    <property type="match status" value="1"/>
</dbReference>
<sequence>MRLTAAGASVRGPAHRQEGESNQDALGIYGLRGGWCAAVADGLGSRPHSRQGSRKAVNLLRQLMRRDCPPLTTEVMAALREAWLNHFGEGYRDYETTCLWACIDVAGYGLVGQVGDGLLLVRCGGVFNVLSIPRRGYSNQTSTLAQLKPRECCCADVALTQSGDGVLMMTDGIADDLIPEQLEPFFNAIYRRMRCSSRRRMRRWLTKELNGWSTPHHGDDKSLAGIFRTD</sequence>
<evidence type="ECO:0000313" key="3">
    <source>
        <dbReference type="Proteomes" id="UP001194579"/>
    </source>
</evidence>
<comment type="caution">
    <text evidence="2">The sequence shown here is derived from an EMBL/GenBank/DDBJ whole genome shotgun (WGS) entry which is preliminary data.</text>
</comment>
<gene>
    <name evidence="2" type="ORF">F6Q06_09345</name>
</gene>
<keyword evidence="3" id="KW-1185">Reference proteome</keyword>
<feature type="domain" description="PPM-type phosphatase" evidence="1">
    <location>
        <begin position="11"/>
        <end position="209"/>
    </location>
</feature>
<dbReference type="Proteomes" id="UP001194579">
    <property type="component" value="Unassembled WGS sequence"/>
</dbReference>
<dbReference type="RefSeq" id="WP_198338587.1">
    <property type="nucleotide sequence ID" value="NZ_JBBBPJ010000040.1"/>
</dbReference>
<dbReference type="EMBL" id="WABS01000015">
    <property type="protein sequence ID" value="MBI0554689.1"/>
    <property type="molecule type" value="Genomic_DNA"/>
</dbReference>
<organism evidence="2 3">
    <name type="scientific">Pectobacterium parmentieri</name>
    <dbReference type="NCBI Taxonomy" id="1905730"/>
    <lineage>
        <taxon>Bacteria</taxon>
        <taxon>Pseudomonadati</taxon>
        <taxon>Pseudomonadota</taxon>
        <taxon>Gammaproteobacteria</taxon>
        <taxon>Enterobacterales</taxon>
        <taxon>Pectobacteriaceae</taxon>
        <taxon>Pectobacterium</taxon>
    </lineage>
</organism>
<protein>
    <submittedName>
        <fullName evidence="2">Protein phosphatase 2C domain-containing protein</fullName>
    </submittedName>
</protein>
<dbReference type="InterPro" id="IPR036457">
    <property type="entry name" value="PPM-type-like_dom_sf"/>
</dbReference>
<evidence type="ECO:0000313" key="2">
    <source>
        <dbReference type="EMBL" id="MBI0554689.1"/>
    </source>
</evidence>